<dbReference type="Proteomes" id="UP000672602">
    <property type="component" value="Unassembled WGS sequence"/>
</dbReference>
<evidence type="ECO:0000256" key="1">
    <source>
        <dbReference type="SAM" id="Phobius"/>
    </source>
</evidence>
<reference evidence="2" key="1">
    <citation type="submission" date="2021-04" db="EMBL/GenBank/DDBJ databases">
        <authorList>
            <person name="Zhang D.-C."/>
        </authorList>
    </citation>
    <scope>NUCLEOTIDE SEQUENCE</scope>
    <source>
        <strain evidence="2">CGMCC 1.15697</strain>
    </source>
</reference>
<feature type="transmembrane region" description="Helical" evidence="1">
    <location>
        <begin position="398"/>
        <end position="416"/>
    </location>
</feature>
<keyword evidence="1" id="KW-0812">Transmembrane</keyword>
<name>A0A8J7UZF4_9PROT</name>
<feature type="transmembrane region" description="Helical" evidence="1">
    <location>
        <begin position="146"/>
        <end position="164"/>
    </location>
</feature>
<feature type="transmembrane region" description="Helical" evidence="1">
    <location>
        <begin position="323"/>
        <end position="344"/>
    </location>
</feature>
<feature type="transmembrane region" description="Helical" evidence="1">
    <location>
        <begin position="198"/>
        <end position="214"/>
    </location>
</feature>
<feature type="transmembrane region" description="Helical" evidence="1">
    <location>
        <begin position="220"/>
        <end position="236"/>
    </location>
</feature>
<evidence type="ECO:0000313" key="2">
    <source>
        <dbReference type="EMBL" id="MBP5855631.1"/>
    </source>
</evidence>
<dbReference type="AlphaFoldDB" id="A0A8J7UZF4"/>
<keyword evidence="3" id="KW-1185">Reference proteome</keyword>
<comment type="caution">
    <text evidence="2">The sequence shown here is derived from an EMBL/GenBank/DDBJ whole genome shotgun (WGS) entry which is preliminary data.</text>
</comment>
<feature type="transmembrane region" description="Helical" evidence="1">
    <location>
        <begin position="298"/>
        <end position="316"/>
    </location>
</feature>
<feature type="transmembrane region" description="Helical" evidence="1">
    <location>
        <begin position="248"/>
        <end position="266"/>
    </location>
</feature>
<feature type="transmembrane region" description="Helical" evidence="1">
    <location>
        <begin position="32"/>
        <end position="50"/>
    </location>
</feature>
<dbReference type="RefSeq" id="WP_210680210.1">
    <property type="nucleotide sequence ID" value="NZ_JAGMWN010000001.1"/>
</dbReference>
<keyword evidence="1" id="KW-0472">Membrane</keyword>
<organism evidence="2 3">
    <name type="scientific">Marivibrio halodurans</name>
    <dbReference type="NCBI Taxonomy" id="2039722"/>
    <lineage>
        <taxon>Bacteria</taxon>
        <taxon>Pseudomonadati</taxon>
        <taxon>Pseudomonadota</taxon>
        <taxon>Alphaproteobacteria</taxon>
        <taxon>Rhodospirillales</taxon>
        <taxon>Rhodospirillaceae</taxon>
        <taxon>Marivibrio</taxon>
    </lineage>
</organism>
<keyword evidence="1" id="KW-1133">Transmembrane helix</keyword>
<protein>
    <submittedName>
        <fullName evidence="2">Uncharacterized protein</fullName>
    </submittedName>
</protein>
<feature type="transmembrane region" description="Helical" evidence="1">
    <location>
        <begin position="112"/>
        <end position="134"/>
    </location>
</feature>
<evidence type="ECO:0000313" key="3">
    <source>
        <dbReference type="Proteomes" id="UP000672602"/>
    </source>
</evidence>
<accession>A0A8J7UZF4</accession>
<gene>
    <name evidence="2" type="ORF">KAJ83_01315</name>
</gene>
<proteinExistence type="predicted"/>
<feature type="transmembrane region" description="Helical" evidence="1">
    <location>
        <begin position="170"/>
        <end position="191"/>
    </location>
</feature>
<feature type="transmembrane region" description="Helical" evidence="1">
    <location>
        <begin position="359"/>
        <end position="377"/>
    </location>
</feature>
<sequence>MTIFGAYEILHQSMNGWTSFLFSRQYWSRDRILGYLSLLTFWIIVPLIWLEIPQGLFAGTDGRLLQLLIENSQSSGIPWQTNNINTMQGAFNLALPFNTALSSTFPLLYIEGWNGVFISSVINFLLFSSSIFFLSRCLGLNNIFSFLAVFASCLQTIYPFQYIFSTSVQFLIWPTAFLSIAQFNFMLGIAFINNNKNLILRYLSFLLILVWSISSEPLWVLINGMFFFPFFVIALLSKGRAILIHSAYLFGIIVIISASGLLEYIYTLGIGNSRSMVMEAWRGAGFPVYTSGVFVGKWTFLIHISVFVSLLFGALFTKGRRQFISFSMFSCLVVFYLVATYYLAYAQVWPFPFPLYYETHSYSVFIVVAVGVIAAILRDGIDATPIHLSSWGRRAASVTFSLVAPVVIVACAMSLAPNRSIIYQEPIESYRPIAERALDMLRQDGGEETLFTVSVLNIGRDQTPSFNHVTGHLLNMGARTMNEYAQVVTPPAHFLTTRLTDSEEATKDQSHPYNHYKARFNKLTIASYQENLFRSFAVKVVVSGEPLHHAALEAGQRVDIANGGHAYVHRVRNPEVILRPSRIEQTTSIAKTIALLQQPDVDVRETLLLKTRPLDDFVRADDASLRVGKNKLHVTIKSDGPTIIVLPVYYSHCWKIEDTDGVGARIFRGNGAFTALSVNRSAELTLHFTYGIFNAGCRRRDMEDWRDDIDAMAEGPGLWDVQDLIVFEKTPRERLFEAIIQAKW</sequence>
<dbReference type="EMBL" id="JAGMWN010000001">
    <property type="protein sequence ID" value="MBP5855631.1"/>
    <property type="molecule type" value="Genomic_DNA"/>
</dbReference>